<dbReference type="InterPro" id="IPR013321">
    <property type="entry name" value="Arc_rbn_hlx_hlx"/>
</dbReference>
<dbReference type="RefSeq" id="WP_160171695.1">
    <property type="nucleotide sequence ID" value="NZ_BBAZ01000005.1"/>
</dbReference>
<organism evidence="1 2">
    <name type="scientific">Secundilactobacillus oryzae JCM 18671</name>
    <dbReference type="NCBI Taxonomy" id="1291743"/>
    <lineage>
        <taxon>Bacteria</taxon>
        <taxon>Bacillati</taxon>
        <taxon>Bacillota</taxon>
        <taxon>Bacilli</taxon>
        <taxon>Lactobacillales</taxon>
        <taxon>Lactobacillaceae</taxon>
        <taxon>Secundilactobacillus</taxon>
    </lineage>
</organism>
<evidence type="ECO:0000313" key="2">
    <source>
        <dbReference type="Proteomes" id="UP000028700"/>
    </source>
</evidence>
<dbReference type="EMBL" id="BBJM01000005">
    <property type="protein sequence ID" value="GAK47351.1"/>
    <property type="molecule type" value="Genomic_DNA"/>
</dbReference>
<gene>
    <name evidence="1" type="ORF">LOSG293_050210</name>
</gene>
<dbReference type="Proteomes" id="UP000028700">
    <property type="component" value="Unassembled WGS sequence"/>
</dbReference>
<sequence length="52" mass="6168">MPDANFEFGDYGDDFERLARGYIEMSQLNREIVEEFTLSEAEAELKLFTEWN</sequence>
<dbReference type="GO" id="GO:0006355">
    <property type="term" value="P:regulation of DNA-templated transcription"/>
    <property type="evidence" value="ECO:0007669"/>
    <property type="project" value="InterPro"/>
</dbReference>
<accession>A0A081BH33</accession>
<dbReference type="Gene3D" id="1.10.1220.10">
    <property type="entry name" value="Met repressor-like"/>
    <property type="match status" value="1"/>
</dbReference>
<proteinExistence type="predicted"/>
<protein>
    <submittedName>
        <fullName evidence="1">Uncharacterized protein</fullName>
    </submittedName>
</protein>
<name>A0A081BH33_9LACO</name>
<evidence type="ECO:0000313" key="1">
    <source>
        <dbReference type="EMBL" id="GAK47351.1"/>
    </source>
</evidence>
<reference evidence="1" key="1">
    <citation type="journal article" date="2014" name="Genome Announc.">
        <title>Draft Genome Sequence of Lactobacillus oryzae Strain SG293T.</title>
        <authorList>
            <person name="Tanizawa Y."/>
            <person name="Fujisawa T."/>
            <person name="Mochizuki T."/>
            <person name="Kaminuma E."/>
            <person name="Nakamura Y."/>
            <person name="Tohno M."/>
        </authorList>
    </citation>
    <scope>NUCLEOTIDE SEQUENCE [LARGE SCALE GENOMIC DNA]</scope>
    <source>
        <strain evidence="1">SG293</strain>
    </source>
</reference>
<dbReference type="OrthoDB" id="2166423at2"/>
<comment type="caution">
    <text evidence="1">The sequence shown here is derived from an EMBL/GenBank/DDBJ whole genome shotgun (WGS) entry which is preliminary data.</text>
</comment>
<dbReference type="STRING" id="1291743.LOSG293_050210"/>
<keyword evidence="2" id="KW-1185">Reference proteome</keyword>
<dbReference type="AlphaFoldDB" id="A0A081BH33"/>